<evidence type="ECO:0000256" key="7">
    <source>
        <dbReference type="ARBA" id="ARBA00023136"/>
    </source>
</evidence>
<accession>A0ABD2VTE5</accession>
<feature type="transmembrane region" description="Helical" evidence="10">
    <location>
        <begin position="285"/>
        <end position="306"/>
    </location>
</feature>
<dbReference type="GO" id="GO:0007165">
    <property type="term" value="P:signal transduction"/>
    <property type="evidence" value="ECO:0007669"/>
    <property type="project" value="UniProtKB-KW"/>
</dbReference>
<keyword evidence="2" id="KW-1003">Cell membrane</keyword>
<dbReference type="PANTHER" id="PTHR21137">
    <property type="entry name" value="ODORANT RECEPTOR"/>
    <property type="match status" value="1"/>
</dbReference>
<organism evidence="11 12">
    <name type="scientific">Trichogramma kaykai</name>
    <dbReference type="NCBI Taxonomy" id="54128"/>
    <lineage>
        <taxon>Eukaryota</taxon>
        <taxon>Metazoa</taxon>
        <taxon>Ecdysozoa</taxon>
        <taxon>Arthropoda</taxon>
        <taxon>Hexapoda</taxon>
        <taxon>Insecta</taxon>
        <taxon>Pterygota</taxon>
        <taxon>Neoptera</taxon>
        <taxon>Endopterygota</taxon>
        <taxon>Hymenoptera</taxon>
        <taxon>Apocrita</taxon>
        <taxon>Proctotrupomorpha</taxon>
        <taxon>Chalcidoidea</taxon>
        <taxon>Trichogrammatidae</taxon>
        <taxon>Trichogramma</taxon>
    </lineage>
</organism>
<keyword evidence="6 10" id="KW-1133">Transmembrane helix</keyword>
<dbReference type="InterPro" id="IPR004117">
    <property type="entry name" value="7tm6_olfct_rcpt"/>
</dbReference>
<evidence type="ECO:0000313" key="12">
    <source>
        <dbReference type="Proteomes" id="UP001627154"/>
    </source>
</evidence>
<proteinExistence type="inferred from homology"/>
<evidence type="ECO:0000256" key="10">
    <source>
        <dbReference type="RuleBase" id="RU351113"/>
    </source>
</evidence>
<dbReference type="Pfam" id="PF02949">
    <property type="entry name" value="7tm_6"/>
    <property type="match status" value="1"/>
</dbReference>
<keyword evidence="5 10" id="KW-0552">Olfaction</keyword>
<evidence type="ECO:0000256" key="5">
    <source>
        <dbReference type="ARBA" id="ARBA00022725"/>
    </source>
</evidence>
<feature type="transmembrane region" description="Helical" evidence="10">
    <location>
        <begin position="216"/>
        <end position="242"/>
    </location>
</feature>
<evidence type="ECO:0000256" key="3">
    <source>
        <dbReference type="ARBA" id="ARBA00022606"/>
    </source>
</evidence>
<dbReference type="GO" id="GO:0005886">
    <property type="term" value="C:plasma membrane"/>
    <property type="evidence" value="ECO:0007669"/>
    <property type="project" value="UniProtKB-SubCell"/>
</dbReference>
<dbReference type="GO" id="GO:0007608">
    <property type="term" value="P:sensory perception of smell"/>
    <property type="evidence" value="ECO:0007669"/>
    <property type="project" value="UniProtKB-KW"/>
</dbReference>
<comment type="subcellular location">
    <subcellularLocation>
        <location evidence="1 10">Cell membrane</location>
        <topology evidence="1 10">Multi-pass membrane protein</topology>
    </subcellularLocation>
</comment>
<evidence type="ECO:0000256" key="9">
    <source>
        <dbReference type="ARBA" id="ARBA00023224"/>
    </source>
</evidence>
<keyword evidence="4 10" id="KW-0812">Transmembrane</keyword>
<protein>
    <recommendedName>
        <fullName evidence="10">Odorant receptor</fullName>
    </recommendedName>
</protein>
<sequence length="419" mass="47725">MNVDSERPKDAHTYFLSRIVFNINQRKKQEKLRYCSRVFEWNELLLSVIGLYPGKFSFARFYLNLAYFTAAMGLEYLDLVLSLGDFELVVLNLTENAAFTHIYAYTLSLWLGNREIGQLLGQVASDFAADYTDQEIATLRRYYFRARVFIEFLFVNLFTTASSYFMQPFTGQMDQILGYMRGSSANSSIVYQLPYRFHAFHRVDEPASYLWTSAAYAPFVLVTFFNQSSGECCLIALVYHVAAQMAVLASRIRAIEPGNDCTEQLANCLRRHARLLRMGQQINKVFSAMLLVHLTGIILLVCLVGYQLLWCLANGEYALLPSFVVWMCLLLVSLYVHCTVGETLITESDRLHGAYYDCRWNEMPPSTARWIVLAMARSSRTLTLNAGSFSTLSLATYTSSLKASLGYLSVFRTVMQSES</sequence>
<dbReference type="PANTHER" id="PTHR21137:SF35">
    <property type="entry name" value="ODORANT RECEPTOR 19A-RELATED"/>
    <property type="match status" value="1"/>
</dbReference>
<reference evidence="11 12" key="1">
    <citation type="journal article" date="2024" name="bioRxiv">
        <title>A reference genome for Trichogramma kaykai: A tiny desert-dwelling parasitoid wasp with competing sex-ratio distorters.</title>
        <authorList>
            <person name="Culotta J."/>
            <person name="Lindsey A.R."/>
        </authorList>
    </citation>
    <scope>NUCLEOTIDE SEQUENCE [LARGE SCALE GENOMIC DNA]</scope>
    <source>
        <strain evidence="11 12">KSX58</strain>
    </source>
</reference>
<comment type="caution">
    <text evidence="11">The sequence shown here is derived from an EMBL/GenBank/DDBJ whole genome shotgun (WGS) entry which is preliminary data.</text>
</comment>
<name>A0ABD2VTE5_9HYME</name>
<keyword evidence="7 10" id="KW-0472">Membrane</keyword>
<feature type="transmembrane region" description="Helical" evidence="10">
    <location>
        <begin position="318"/>
        <end position="336"/>
    </location>
</feature>
<evidence type="ECO:0000256" key="8">
    <source>
        <dbReference type="ARBA" id="ARBA00023170"/>
    </source>
</evidence>
<keyword evidence="9 10" id="KW-0807">Transducer</keyword>
<evidence type="ECO:0000256" key="1">
    <source>
        <dbReference type="ARBA" id="ARBA00004651"/>
    </source>
</evidence>
<evidence type="ECO:0000256" key="2">
    <source>
        <dbReference type="ARBA" id="ARBA00022475"/>
    </source>
</evidence>
<keyword evidence="12" id="KW-1185">Reference proteome</keyword>
<evidence type="ECO:0000256" key="4">
    <source>
        <dbReference type="ARBA" id="ARBA00022692"/>
    </source>
</evidence>
<evidence type="ECO:0000256" key="6">
    <source>
        <dbReference type="ARBA" id="ARBA00022989"/>
    </source>
</evidence>
<keyword evidence="8 10" id="KW-0675">Receptor</keyword>
<dbReference type="AlphaFoldDB" id="A0ABD2VTE5"/>
<feature type="transmembrane region" description="Helical" evidence="10">
    <location>
        <begin position="148"/>
        <end position="166"/>
    </location>
</feature>
<comment type="similarity">
    <text evidence="10">Belongs to the insect chemoreceptor superfamily. Heteromeric odorant receptor channel (TC 1.A.69) family.</text>
</comment>
<dbReference type="Proteomes" id="UP001627154">
    <property type="component" value="Unassembled WGS sequence"/>
</dbReference>
<comment type="caution">
    <text evidence="10">Lacks conserved residue(s) required for the propagation of feature annotation.</text>
</comment>
<gene>
    <name evidence="11" type="ORF">TKK_020112</name>
</gene>
<evidence type="ECO:0000313" key="11">
    <source>
        <dbReference type="EMBL" id="KAL3384037.1"/>
    </source>
</evidence>
<keyword evidence="3 10" id="KW-0716">Sensory transduction</keyword>
<dbReference type="EMBL" id="JBJJXI010000179">
    <property type="protein sequence ID" value="KAL3384037.1"/>
    <property type="molecule type" value="Genomic_DNA"/>
</dbReference>